<evidence type="ECO:0000313" key="2">
    <source>
        <dbReference type="Proteomes" id="UP001605036"/>
    </source>
</evidence>
<dbReference type="Proteomes" id="UP001605036">
    <property type="component" value="Unassembled WGS sequence"/>
</dbReference>
<accession>A0ABD1Y3Y6</accession>
<sequence>MAKISRLTPLEILRYFKAVQNVQIVLPHGDVIEEEVLLKWKAKFGRCLESCIITFGHCHQAWEKKASSNDS</sequence>
<evidence type="ECO:0000313" key="1">
    <source>
        <dbReference type="EMBL" id="KAL2621479.1"/>
    </source>
</evidence>
<comment type="caution">
    <text evidence="1">The sequence shown here is derived from an EMBL/GenBank/DDBJ whole genome shotgun (WGS) entry which is preliminary data.</text>
</comment>
<proteinExistence type="predicted"/>
<keyword evidence="2" id="KW-1185">Reference proteome</keyword>
<organism evidence="1 2">
    <name type="scientific">Riccia fluitans</name>
    <dbReference type="NCBI Taxonomy" id="41844"/>
    <lineage>
        <taxon>Eukaryota</taxon>
        <taxon>Viridiplantae</taxon>
        <taxon>Streptophyta</taxon>
        <taxon>Embryophyta</taxon>
        <taxon>Marchantiophyta</taxon>
        <taxon>Marchantiopsida</taxon>
        <taxon>Marchantiidae</taxon>
        <taxon>Marchantiales</taxon>
        <taxon>Ricciaceae</taxon>
        <taxon>Riccia</taxon>
    </lineage>
</organism>
<protein>
    <submittedName>
        <fullName evidence="1">Uncharacterized protein</fullName>
    </submittedName>
</protein>
<gene>
    <name evidence="1" type="ORF">R1flu_001684</name>
</gene>
<dbReference type="AlphaFoldDB" id="A0ABD1Y3Y6"/>
<name>A0ABD1Y3Y6_9MARC</name>
<reference evidence="1 2" key="1">
    <citation type="submission" date="2024-09" db="EMBL/GenBank/DDBJ databases">
        <title>Chromosome-scale assembly of Riccia fluitans.</title>
        <authorList>
            <person name="Paukszto L."/>
            <person name="Sawicki J."/>
            <person name="Karawczyk K."/>
            <person name="Piernik-Szablinska J."/>
            <person name="Szczecinska M."/>
            <person name="Mazdziarz M."/>
        </authorList>
    </citation>
    <scope>NUCLEOTIDE SEQUENCE [LARGE SCALE GENOMIC DNA]</scope>
    <source>
        <strain evidence="1">Rf_01</strain>
        <tissue evidence="1">Aerial parts of the thallus</tissue>
    </source>
</reference>
<dbReference type="EMBL" id="JBHFFA010000006">
    <property type="protein sequence ID" value="KAL2621479.1"/>
    <property type="molecule type" value="Genomic_DNA"/>
</dbReference>